<evidence type="ECO:0000313" key="3">
    <source>
        <dbReference type="Proteomes" id="UP001066276"/>
    </source>
</evidence>
<evidence type="ECO:0000256" key="1">
    <source>
        <dbReference type="SAM" id="Phobius"/>
    </source>
</evidence>
<evidence type="ECO:0008006" key="4">
    <source>
        <dbReference type="Google" id="ProtNLM"/>
    </source>
</evidence>
<evidence type="ECO:0000313" key="2">
    <source>
        <dbReference type="EMBL" id="KAJ1153868.1"/>
    </source>
</evidence>
<keyword evidence="1" id="KW-0472">Membrane</keyword>
<dbReference type="Proteomes" id="UP001066276">
    <property type="component" value="Chromosome 5"/>
</dbReference>
<keyword evidence="3" id="KW-1185">Reference proteome</keyword>
<gene>
    <name evidence="2" type="ORF">NDU88_006626</name>
</gene>
<reference evidence="2" key="1">
    <citation type="journal article" date="2022" name="bioRxiv">
        <title>Sequencing and chromosome-scale assembly of the giantPleurodeles waltlgenome.</title>
        <authorList>
            <person name="Brown T."/>
            <person name="Elewa A."/>
            <person name="Iarovenko S."/>
            <person name="Subramanian E."/>
            <person name="Araus A.J."/>
            <person name="Petzold A."/>
            <person name="Susuki M."/>
            <person name="Suzuki K.-i.T."/>
            <person name="Hayashi T."/>
            <person name="Toyoda A."/>
            <person name="Oliveira C."/>
            <person name="Osipova E."/>
            <person name="Leigh N.D."/>
            <person name="Simon A."/>
            <person name="Yun M.H."/>
        </authorList>
    </citation>
    <scope>NUCLEOTIDE SEQUENCE</scope>
    <source>
        <strain evidence="2">20211129_DDA</strain>
        <tissue evidence="2">Liver</tissue>
    </source>
</reference>
<protein>
    <recommendedName>
        <fullName evidence="4">Secreted protein</fullName>
    </recommendedName>
</protein>
<keyword evidence="1" id="KW-1133">Transmembrane helix</keyword>
<proteinExistence type="predicted"/>
<dbReference type="AlphaFoldDB" id="A0AAV7RSE2"/>
<organism evidence="2 3">
    <name type="scientific">Pleurodeles waltl</name>
    <name type="common">Iberian ribbed newt</name>
    <dbReference type="NCBI Taxonomy" id="8319"/>
    <lineage>
        <taxon>Eukaryota</taxon>
        <taxon>Metazoa</taxon>
        <taxon>Chordata</taxon>
        <taxon>Craniata</taxon>
        <taxon>Vertebrata</taxon>
        <taxon>Euteleostomi</taxon>
        <taxon>Amphibia</taxon>
        <taxon>Batrachia</taxon>
        <taxon>Caudata</taxon>
        <taxon>Salamandroidea</taxon>
        <taxon>Salamandridae</taxon>
        <taxon>Pleurodelinae</taxon>
        <taxon>Pleurodeles</taxon>
    </lineage>
</organism>
<feature type="transmembrane region" description="Helical" evidence="1">
    <location>
        <begin position="14"/>
        <end position="35"/>
    </location>
</feature>
<accession>A0AAV7RSE2</accession>
<name>A0AAV7RSE2_PLEWA</name>
<dbReference type="EMBL" id="JANPWB010000009">
    <property type="protein sequence ID" value="KAJ1153868.1"/>
    <property type="molecule type" value="Genomic_DNA"/>
</dbReference>
<keyword evidence="1" id="KW-0812">Transmembrane</keyword>
<sequence length="193" mass="18202">MAAMSAVVPLAQDVAWPLAVLAAAIVTAVLARSLGSGAVGWLSERAAGGGVLGSGAGEGLSEHVAGGGVLGGSAGGWLSEHVAGGSVLGGGAGGWLSECVAGGGVLGSAGGWLSERAAGGGVLGSGARGGGACGVAVLSAVQVGGDFPFIFWPFPTLDGGAAVLSLTTVVLETPLVAGVLAFSLRALANFFSF</sequence>
<comment type="caution">
    <text evidence="2">The sequence shown here is derived from an EMBL/GenBank/DDBJ whole genome shotgun (WGS) entry which is preliminary data.</text>
</comment>